<name>A0A316FEH7_9GAMM</name>
<dbReference type="PANTHER" id="PTHR43224:SF1">
    <property type="entry name" value="AMIDINOTRANSFERASE"/>
    <property type="match status" value="1"/>
</dbReference>
<organism evidence="1 2">
    <name type="scientific">Pleionea mediterranea</name>
    <dbReference type="NCBI Taxonomy" id="523701"/>
    <lineage>
        <taxon>Bacteria</taxon>
        <taxon>Pseudomonadati</taxon>
        <taxon>Pseudomonadota</taxon>
        <taxon>Gammaproteobacteria</taxon>
        <taxon>Oceanospirillales</taxon>
        <taxon>Pleioneaceae</taxon>
        <taxon>Pleionea</taxon>
    </lineage>
</organism>
<evidence type="ECO:0008006" key="3">
    <source>
        <dbReference type="Google" id="ProtNLM"/>
    </source>
</evidence>
<keyword evidence="2" id="KW-1185">Reference proteome</keyword>
<evidence type="ECO:0000313" key="2">
    <source>
        <dbReference type="Proteomes" id="UP000245790"/>
    </source>
</evidence>
<dbReference type="InterPro" id="IPR014541">
    <property type="entry name" value="Amdntrnsf_FN0238"/>
</dbReference>
<dbReference type="Proteomes" id="UP000245790">
    <property type="component" value="Unassembled WGS sequence"/>
</dbReference>
<dbReference type="Gene3D" id="3.75.10.10">
    <property type="entry name" value="L-arginine/glycine Amidinotransferase, Chain A"/>
    <property type="match status" value="1"/>
</dbReference>
<sequence length="311" mass="34592">MSQQTHTTNSAVMCRPFHFGFNEQTHQDNAFQHKPEGTALKVQSQAFDEFESAAKQLSQAGINILILEHEPTLKVPDAVFPNNWFTTHADGSVKLYPMKTENRRQEVTPKRLKDLLLGAGYRVDQIDLINDSVGCEGILEGTGALVFDHLANKAYAAISERCEESLFMEYCRHYNWSPFTFQAKGSTGQPIYHTNVMLSVGREFAVVCGASIAESQRSQVLTQLQQNHSHVIDISLQQAESMFCANILELQNQQGDPIITMSETAFNGFTSEQKNILSSCGDIVACKIPTIEHIGGGSMRCMLAENFLPKI</sequence>
<dbReference type="AlphaFoldDB" id="A0A316FEH7"/>
<evidence type="ECO:0000313" key="1">
    <source>
        <dbReference type="EMBL" id="PWK47288.1"/>
    </source>
</evidence>
<dbReference type="PANTHER" id="PTHR43224">
    <property type="entry name" value="AMIDINOTRANSFERASE"/>
    <property type="match status" value="1"/>
</dbReference>
<reference evidence="1 2" key="1">
    <citation type="submission" date="2018-05" db="EMBL/GenBank/DDBJ databases">
        <title>Genomic Encyclopedia of Type Strains, Phase IV (KMG-IV): sequencing the most valuable type-strain genomes for metagenomic binning, comparative biology and taxonomic classification.</title>
        <authorList>
            <person name="Goeker M."/>
        </authorList>
    </citation>
    <scope>NUCLEOTIDE SEQUENCE [LARGE SCALE GENOMIC DNA]</scope>
    <source>
        <strain evidence="1 2">DSM 25350</strain>
    </source>
</reference>
<gene>
    <name evidence="1" type="ORF">C8D97_11133</name>
</gene>
<comment type="caution">
    <text evidence="1">The sequence shown here is derived from an EMBL/GenBank/DDBJ whole genome shotgun (WGS) entry which is preliminary data.</text>
</comment>
<accession>A0A316FEH7</accession>
<dbReference type="EMBL" id="QGGU01000011">
    <property type="protein sequence ID" value="PWK47288.1"/>
    <property type="molecule type" value="Genomic_DNA"/>
</dbReference>
<dbReference type="PIRSF" id="PIRSF028188">
    <property type="entry name" value="Amdntrnsf_FN0238"/>
    <property type="match status" value="1"/>
</dbReference>
<dbReference type="OrthoDB" id="9788268at2"/>
<proteinExistence type="predicted"/>
<dbReference type="SUPFAM" id="SSF55909">
    <property type="entry name" value="Pentein"/>
    <property type="match status" value="1"/>
</dbReference>
<protein>
    <recommendedName>
        <fullName evidence="3">Amidinotransferase</fullName>
    </recommendedName>
</protein>
<dbReference type="Pfam" id="PF19420">
    <property type="entry name" value="DDAH_eukar"/>
    <property type="match status" value="1"/>
</dbReference>
<dbReference type="RefSeq" id="WP_109764541.1">
    <property type="nucleotide sequence ID" value="NZ_QGGU01000011.1"/>
</dbReference>